<proteinExistence type="predicted"/>
<gene>
    <name evidence="2" type="ORF">MANES_15G017100</name>
</gene>
<accession>A0A2C9UC72</accession>
<sequence length="108" mass="11436">MRSPGLGGGGPGWGPLPEPGFSGGFFNSLFICVSSCFYILMLLAAFLTTLLVPHQLLQWSHPVPLGPPGGGPPGPPPPSHGLPKFFEIYLTVGDTTIVLYYSVTKLRV</sequence>
<keyword evidence="1" id="KW-1133">Transmembrane helix</keyword>
<name>A0A2C9UC72_MANES</name>
<dbReference type="EMBL" id="CM004401">
    <property type="protein sequence ID" value="OAY27801.1"/>
    <property type="molecule type" value="Genomic_DNA"/>
</dbReference>
<evidence type="ECO:0000256" key="1">
    <source>
        <dbReference type="SAM" id="Phobius"/>
    </source>
</evidence>
<evidence type="ECO:0000313" key="2">
    <source>
        <dbReference type="EMBL" id="OAY27801.1"/>
    </source>
</evidence>
<reference evidence="2" key="1">
    <citation type="submission" date="2016-02" db="EMBL/GenBank/DDBJ databases">
        <title>WGS assembly of Manihot esculenta.</title>
        <authorList>
            <person name="Bredeson J.V."/>
            <person name="Prochnik S.E."/>
            <person name="Lyons J.B."/>
            <person name="Schmutz J."/>
            <person name="Grimwood J."/>
            <person name="Vrebalov J."/>
            <person name="Bart R.S."/>
            <person name="Amuge T."/>
            <person name="Ferguson M.E."/>
            <person name="Green R."/>
            <person name="Putnam N."/>
            <person name="Stites J."/>
            <person name="Rounsley S."/>
            <person name="Rokhsar D.S."/>
        </authorList>
    </citation>
    <scope>NUCLEOTIDE SEQUENCE [LARGE SCALE GENOMIC DNA]</scope>
    <source>
        <tissue evidence="2">Leaf</tissue>
    </source>
</reference>
<protein>
    <submittedName>
        <fullName evidence="2">Uncharacterized protein</fullName>
    </submittedName>
</protein>
<feature type="transmembrane region" description="Helical" evidence="1">
    <location>
        <begin position="25"/>
        <end position="52"/>
    </location>
</feature>
<organism evidence="2">
    <name type="scientific">Manihot esculenta</name>
    <name type="common">Cassava</name>
    <name type="synonym">Jatropha manihot</name>
    <dbReference type="NCBI Taxonomy" id="3983"/>
    <lineage>
        <taxon>Eukaryota</taxon>
        <taxon>Viridiplantae</taxon>
        <taxon>Streptophyta</taxon>
        <taxon>Embryophyta</taxon>
        <taxon>Tracheophyta</taxon>
        <taxon>Spermatophyta</taxon>
        <taxon>Magnoliopsida</taxon>
        <taxon>eudicotyledons</taxon>
        <taxon>Gunneridae</taxon>
        <taxon>Pentapetalae</taxon>
        <taxon>rosids</taxon>
        <taxon>fabids</taxon>
        <taxon>Malpighiales</taxon>
        <taxon>Euphorbiaceae</taxon>
        <taxon>Crotonoideae</taxon>
        <taxon>Manihoteae</taxon>
        <taxon>Manihot</taxon>
    </lineage>
</organism>
<keyword evidence="1" id="KW-0472">Membrane</keyword>
<dbReference type="AlphaFoldDB" id="A0A2C9UC72"/>
<keyword evidence="1" id="KW-0812">Transmembrane</keyword>